<feature type="transmembrane region" description="Helical" evidence="2">
    <location>
        <begin position="153"/>
        <end position="174"/>
    </location>
</feature>
<feature type="transmembrane region" description="Helical" evidence="2">
    <location>
        <begin position="79"/>
        <end position="97"/>
    </location>
</feature>
<feature type="transmembrane region" description="Helical" evidence="2">
    <location>
        <begin position="227"/>
        <end position="246"/>
    </location>
</feature>
<proteinExistence type="predicted"/>
<reference evidence="4 5" key="1">
    <citation type="submission" date="2018-04" db="EMBL/GenBank/DDBJ databases">
        <authorList>
            <person name="Huttner S."/>
            <person name="Dainat J."/>
        </authorList>
    </citation>
    <scope>NUCLEOTIDE SEQUENCE [LARGE SCALE GENOMIC DNA]</scope>
</reference>
<dbReference type="AlphaFoldDB" id="A0A446BVP5"/>
<evidence type="ECO:0000313" key="4">
    <source>
        <dbReference type="EMBL" id="SPQ26557.1"/>
    </source>
</evidence>
<keyword evidence="2" id="KW-0812">Transmembrane</keyword>
<dbReference type="Pfam" id="PF24800">
    <property type="entry name" value="DUF7702"/>
    <property type="match status" value="1"/>
</dbReference>
<feature type="region of interest" description="Disordered" evidence="1">
    <location>
        <begin position="255"/>
        <end position="285"/>
    </location>
</feature>
<dbReference type="Proteomes" id="UP000289323">
    <property type="component" value="Unassembled WGS sequence"/>
</dbReference>
<feature type="transmembrane region" description="Helical" evidence="2">
    <location>
        <begin position="6"/>
        <end position="27"/>
    </location>
</feature>
<dbReference type="EMBL" id="OUUZ01000018">
    <property type="protein sequence ID" value="SPQ26557.1"/>
    <property type="molecule type" value="Genomic_DNA"/>
</dbReference>
<keyword evidence="2" id="KW-1133">Transmembrane helix</keyword>
<feature type="transmembrane region" description="Helical" evidence="2">
    <location>
        <begin position="186"/>
        <end position="207"/>
    </location>
</feature>
<sequence>MGLDASNIVAAVEVAVYVPALILSILLCIRHGFRRSSGWFYLFALCLIRIVGGACQLATLSNDSIGLIETAIILDRIGLTPLMLATLGLLSRLADWINQASTTPLLSTLYFRLVQLLIVLGAVLSIVGVTNSIDDSSAAAAAQSGSSSAISDAAVIMYVAAYVGLVAILLVCARAAASAVPKGERVVVPAVFAALPFLAVRLLYQLLTVFVHSGVFVRVGGPVGVRVGMALAEEFVVIAIYLLLGFRLDRISADQQGPTMSRPWKDRDDGGRRRRRRRHGDSRTDYAYERSALAEDYPMEEHERSQMHV</sequence>
<keyword evidence="2" id="KW-0472">Membrane</keyword>
<evidence type="ECO:0000313" key="5">
    <source>
        <dbReference type="Proteomes" id="UP000289323"/>
    </source>
</evidence>
<feature type="domain" description="DUF7702" evidence="3">
    <location>
        <begin position="3"/>
        <end position="250"/>
    </location>
</feature>
<dbReference type="PANTHER" id="PTHR42109">
    <property type="entry name" value="UNPLACED GENOMIC SCAFFOLD UM_SCAF_CONTIG_1.265, WHOLE GENOME SHOTGUN SEQUENCE"/>
    <property type="match status" value="1"/>
</dbReference>
<evidence type="ECO:0000256" key="1">
    <source>
        <dbReference type="SAM" id="MobiDB-lite"/>
    </source>
</evidence>
<dbReference type="InterPro" id="IPR056119">
    <property type="entry name" value="DUF7702"/>
</dbReference>
<evidence type="ECO:0000256" key="2">
    <source>
        <dbReference type="SAM" id="Phobius"/>
    </source>
</evidence>
<feature type="transmembrane region" description="Helical" evidence="2">
    <location>
        <begin position="39"/>
        <end position="59"/>
    </location>
</feature>
<protein>
    <submittedName>
        <fullName evidence="4">6bc6510e-74cb-4bed-b70d-d5afcd95af19</fullName>
    </submittedName>
</protein>
<accession>A0A446BVP5</accession>
<evidence type="ECO:0000259" key="3">
    <source>
        <dbReference type="Pfam" id="PF24800"/>
    </source>
</evidence>
<name>A0A446BVP5_9PEZI</name>
<dbReference type="PANTHER" id="PTHR42109:SF2">
    <property type="entry name" value="INTEGRAL MEMBRANE PROTEIN"/>
    <property type="match status" value="1"/>
</dbReference>
<feature type="transmembrane region" description="Helical" evidence="2">
    <location>
        <begin position="109"/>
        <end position="133"/>
    </location>
</feature>
<gene>
    <name evidence="4" type="ORF">TT172_LOCUS8976</name>
</gene>
<organism evidence="4 5">
    <name type="scientific">Thermothielavioides terrestris</name>
    <dbReference type="NCBI Taxonomy" id="2587410"/>
    <lineage>
        <taxon>Eukaryota</taxon>
        <taxon>Fungi</taxon>
        <taxon>Dikarya</taxon>
        <taxon>Ascomycota</taxon>
        <taxon>Pezizomycotina</taxon>
        <taxon>Sordariomycetes</taxon>
        <taxon>Sordariomycetidae</taxon>
        <taxon>Sordariales</taxon>
        <taxon>Chaetomiaceae</taxon>
        <taxon>Thermothielavioides</taxon>
    </lineage>
</organism>